<keyword evidence="5" id="KW-1185">Reference proteome</keyword>
<name>E6U4P3_ETHHY</name>
<gene>
    <name evidence="4" type="ordered locus">Ethha_1120</name>
</gene>
<feature type="region of interest" description="Disordered" evidence="1">
    <location>
        <begin position="217"/>
        <end position="326"/>
    </location>
</feature>
<dbReference type="Proteomes" id="UP000001551">
    <property type="component" value="Chromosome"/>
</dbReference>
<feature type="compositionally biased region" description="Low complexity" evidence="1">
    <location>
        <begin position="218"/>
        <end position="230"/>
    </location>
</feature>
<dbReference type="AlphaFoldDB" id="E6U4P3"/>
<keyword evidence="2" id="KW-0812">Transmembrane</keyword>
<dbReference type="Pfam" id="PF23750">
    <property type="entry name" value="RsgI_M"/>
    <property type="match status" value="1"/>
</dbReference>
<feature type="domain" description="Anti-sigma factor RsgI-like middle" evidence="3">
    <location>
        <begin position="51"/>
        <end position="184"/>
    </location>
</feature>
<organism evidence="4 5">
    <name type="scientific">Ethanoligenens harbinense (strain DSM 18485 / JCM 12961 / CGMCC 1.5033 / YUAN-3)</name>
    <dbReference type="NCBI Taxonomy" id="663278"/>
    <lineage>
        <taxon>Bacteria</taxon>
        <taxon>Bacillati</taxon>
        <taxon>Bacillota</taxon>
        <taxon>Clostridia</taxon>
        <taxon>Eubacteriales</taxon>
        <taxon>Oscillospiraceae</taxon>
        <taxon>Ethanoligenens</taxon>
    </lineage>
</organism>
<evidence type="ECO:0000256" key="1">
    <source>
        <dbReference type="SAM" id="MobiDB-lite"/>
    </source>
</evidence>
<sequence length="326" mass="34055">MEHLLTVSSASGSARIKTRLIKQVVAVACAAVLVCATSIGAYAYYNKTPTSYLSLDINPSVELGVNTFGKVISITAYNNDGKTILDGQNVMGSDVKNAVNTLVKSAMQKGFVAKDGSTVIAVTSETDNHTTADALQDAAEQGADSAVESGDDTATIQKENVALERRDEARKLGITPGKLNLIQKLQVLDPSITVDAYKDAKVTDITKKFVELKKETLSNQGNDGDNSSSSPVSEHSKAASQTSSNESEKASEAQSHAQSDNSKSDQNAKTKPDAGTSSSSIASNRSGSDTDTDTNTEESSNASNGNHAGATSNANHGHDVANSHKK</sequence>
<reference evidence="4 5" key="1">
    <citation type="submission" date="2010-12" db="EMBL/GenBank/DDBJ databases">
        <title>Complete sequence of Ethanoligenens harbinense YUAN-3.</title>
        <authorList>
            <person name="Lucas S."/>
            <person name="Copeland A."/>
            <person name="Lapidus A."/>
            <person name="Cheng J.-F."/>
            <person name="Bruce D."/>
            <person name="Goodwin L."/>
            <person name="Pitluck S."/>
            <person name="Chertkov O."/>
            <person name="Misra M."/>
            <person name="Detter J.C."/>
            <person name="Han C."/>
            <person name="Tapia R."/>
            <person name="Land M."/>
            <person name="Hauser L."/>
            <person name="Jeffries C."/>
            <person name="Kyrpides N."/>
            <person name="Ivanova N."/>
            <person name="Mikhailova N."/>
            <person name="Wang A."/>
            <person name="Mouttaki H."/>
            <person name="He Z."/>
            <person name="Zhou J."/>
            <person name="Hemme C.L."/>
            <person name="Woyke T."/>
        </authorList>
    </citation>
    <scope>NUCLEOTIDE SEQUENCE [LARGE SCALE GENOMIC DNA]</scope>
    <source>
        <strain evidence="5">DSM 18485 / JCM 12961 / CGMCC 1.5033 / YUAN-3</strain>
    </source>
</reference>
<feature type="compositionally biased region" description="Polar residues" evidence="1">
    <location>
        <begin position="302"/>
        <end position="315"/>
    </location>
</feature>
<dbReference type="eggNOG" id="ENOG5032NCF">
    <property type="taxonomic scope" value="Bacteria"/>
</dbReference>
<evidence type="ECO:0000313" key="4">
    <source>
        <dbReference type="EMBL" id="ADU26671.1"/>
    </source>
</evidence>
<protein>
    <submittedName>
        <fullName evidence="4">Membrane associated protein</fullName>
    </submittedName>
</protein>
<keyword evidence="2" id="KW-0472">Membrane</keyword>
<feature type="compositionally biased region" description="Basic and acidic residues" evidence="1">
    <location>
        <begin position="262"/>
        <end position="272"/>
    </location>
</feature>
<dbReference type="InterPro" id="IPR055431">
    <property type="entry name" value="RsgI_M"/>
</dbReference>
<accession>E6U4P3</accession>
<feature type="transmembrane region" description="Helical" evidence="2">
    <location>
        <begin position="24"/>
        <end position="45"/>
    </location>
</feature>
<evidence type="ECO:0000259" key="3">
    <source>
        <dbReference type="Pfam" id="PF23750"/>
    </source>
</evidence>
<dbReference type="EMBL" id="CP002400">
    <property type="protein sequence ID" value="ADU26671.1"/>
    <property type="molecule type" value="Genomic_DNA"/>
</dbReference>
<dbReference type="HOGENOM" id="CLU_059891_1_0_9"/>
<dbReference type="STRING" id="663278.Ethha_1120"/>
<evidence type="ECO:0000313" key="5">
    <source>
        <dbReference type="Proteomes" id="UP000001551"/>
    </source>
</evidence>
<feature type="compositionally biased region" description="Low complexity" evidence="1">
    <location>
        <begin position="277"/>
        <end position="289"/>
    </location>
</feature>
<keyword evidence="2" id="KW-1133">Transmembrane helix</keyword>
<feature type="compositionally biased region" description="Basic and acidic residues" evidence="1">
    <location>
        <begin position="316"/>
        <end position="326"/>
    </location>
</feature>
<proteinExistence type="predicted"/>
<dbReference type="KEGG" id="eha:Ethha_1120"/>
<evidence type="ECO:0000256" key="2">
    <source>
        <dbReference type="SAM" id="Phobius"/>
    </source>
</evidence>
<feature type="compositionally biased region" description="Polar residues" evidence="1">
    <location>
        <begin position="252"/>
        <end position="261"/>
    </location>
</feature>